<organism evidence="6 7">
    <name type="scientific">Gibbsiella quercinecans</name>
    <dbReference type="NCBI Taxonomy" id="929813"/>
    <lineage>
        <taxon>Bacteria</taxon>
        <taxon>Pseudomonadati</taxon>
        <taxon>Pseudomonadota</taxon>
        <taxon>Gammaproteobacteria</taxon>
        <taxon>Enterobacterales</taxon>
        <taxon>Yersiniaceae</taxon>
        <taxon>Gibbsiella</taxon>
    </lineage>
</organism>
<dbReference type="Gene3D" id="3.40.190.10">
    <property type="entry name" value="Periplasmic binding protein-like II"/>
    <property type="match status" value="2"/>
</dbReference>
<sequence length="314" mass="35639">MSESDLDAASGKETLSSYLRNIDLNLLTVFDAVMQEQSITRAASLLGISQPAVSNAVARLKTMFNDELFIRFGRGIQPTARAKQLFSPVRQALLLVRNELPGTEFDAETSVRTFSISICSPLDLRLAVNIINTVKALAPHIRLQIRSFMNNDIEQQLRYRETDFVISYKRFDGAEFCSEVLFEDELVLVASQTHPRISKVIMHAHLLAEEHAVVSLENFCSFSKPHYIDHEMRNRVAQQCTDLLSVLDIVAKTQLIAIVPKWLAQQRQELLSLKIISLPGNKQKTYGYLSWHESASSDKSYQWIKTLLNHMESK</sequence>
<proteinExistence type="inferred from homology"/>
<dbReference type="InterPro" id="IPR050389">
    <property type="entry name" value="LysR-type_TF"/>
</dbReference>
<dbReference type="Pfam" id="PF03466">
    <property type="entry name" value="LysR_substrate"/>
    <property type="match status" value="1"/>
</dbReference>
<dbReference type="RefSeq" id="WP_095846001.1">
    <property type="nucleotide sequence ID" value="NZ_CP014136.1"/>
</dbReference>
<dbReference type="Pfam" id="PF00126">
    <property type="entry name" value="HTH_1"/>
    <property type="match status" value="1"/>
</dbReference>
<dbReference type="SUPFAM" id="SSF53850">
    <property type="entry name" value="Periplasmic binding protein-like II"/>
    <property type="match status" value="1"/>
</dbReference>
<accession>A0A250AZQ9</accession>
<dbReference type="GO" id="GO:0003700">
    <property type="term" value="F:DNA-binding transcription factor activity"/>
    <property type="evidence" value="ECO:0007669"/>
    <property type="project" value="InterPro"/>
</dbReference>
<feature type="domain" description="HTH lysR-type" evidence="5">
    <location>
        <begin position="22"/>
        <end position="79"/>
    </location>
</feature>
<dbReference type="PROSITE" id="PS50931">
    <property type="entry name" value="HTH_LYSR"/>
    <property type="match status" value="1"/>
</dbReference>
<dbReference type="OrthoDB" id="8720143at2"/>
<dbReference type="GO" id="GO:0003677">
    <property type="term" value="F:DNA binding"/>
    <property type="evidence" value="ECO:0007669"/>
    <property type="project" value="UniProtKB-KW"/>
</dbReference>
<dbReference type="PANTHER" id="PTHR30118">
    <property type="entry name" value="HTH-TYPE TRANSCRIPTIONAL REGULATOR LEUO-RELATED"/>
    <property type="match status" value="1"/>
</dbReference>
<dbReference type="PRINTS" id="PR00039">
    <property type="entry name" value="HTHLYSR"/>
</dbReference>
<dbReference type="KEGG" id="gqu:AWC35_08605"/>
<keyword evidence="7" id="KW-1185">Reference proteome</keyword>
<dbReference type="InterPro" id="IPR005119">
    <property type="entry name" value="LysR_subst-bd"/>
</dbReference>
<dbReference type="Proteomes" id="UP000217182">
    <property type="component" value="Chromosome"/>
</dbReference>
<keyword evidence="4" id="KW-0804">Transcription</keyword>
<gene>
    <name evidence="6" type="primary">leuO</name>
    <name evidence="6" type="ORF">AWC35_08605</name>
</gene>
<name>A0A250AZQ9_9GAMM</name>
<dbReference type="SUPFAM" id="SSF46785">
    <property type="entry name" value="Winged helix' DNA-binding domain"/>
    <property type="match status" value="1"/>
</dbReference>
<dbReference type="AlphaFoldDB" id="A0A250AZQ9"/>
<evidence type="ECO:0000256" key="3">
    <source>
        <dbReference type="ARBA" id="ARBA00023125"/>
    </source>
</evidence>
<dbReference type="EMBL" id="CP014136">
    <property type="protein sequence ID" value="ATA19397.1"/>
    <property type="molecule type" value="Genomic_DNA"/>
</dbReference>
<evidence type="ECO:0000259" key="5">
    <source>
        <dbReference type="PROSITE" id="PS50931"/>
    </source>
</evidence>
<dbReference type="InterPro" id="IPR036390">
    <property type="entry name" value="WH_DNA-bd_sf"/>
</dbReference>
<reference evidence="6 7" key="1">
    <citation type="submission" date="2016-01" db="EMBL/GenBank/DDBJ databases">
        <authorList>
            <person name="Oliw E.H."/>
        </authorList>
    </citation>
    <scope>NUCLEOTIDE SEQUENCE [LARGE SCALE GENOMIC DNA]</scope>
    <source>
        <strain evidence="6 7">FRB97</strain>
    </source>
</reference>
<evidence type="ECO:0000313" key="7">
    <source>
        <dbReference type="Proteomes" id="UP000217182"/>
    </source>
</evidence>
<comment type="similarity">
    <text evidence="1">Belongs to the LysR transcriptional regulatory family.</text>
</comment>
<dbReference type="InterPro" id="IPR000847">
    <property type="entry name" value="LysR_HTH_N"/>
</dbReference>
<evidence type="ECO:0000256" key="1">
    <source>
        <dbReference type="ARBA" id="ARBA00009437"/>
    </source>
</evidence>
<evidence type="ECO:0000313" key="6">
    <source>
        <dbReference type="EMBL" id="ATA19397.1"/>
    </source>
</evidence>
<dbReference type="Gene3D" id="1.10.10.10">
    <property type="entry name" value="Winged helix-like DNA-binding domain superfamily/Winged helix DNA-binding domain"/>
    <property type="match status" value="1"/>
</dbReference>
<keyword evidence="2" id="KW-0805">Transcription regulation</keyword>
<evidence type="ECO:0000256" key="2">
    <source>
        <dbReference type="ARBA" id="ARBA00023015"/>
    </source>
</evidence>
<protein>
    <submittedName>
        <fullName evidence="6">Transcriptional regulator</fullName>
    </submittedName>
</protein>
<keyword evidence="3" id="KW-0238">DNA-binding</keyword>
<dbReference type="InterPro" id="IPR036388">
    <property type="entry name" value="WH-like_DNA-bd_sf"/>
</dbReference>
<evidence type="ECO:0000256" key="4">
    <source>
        <dbReference type="ARBA" id="ARBA00023163"/>
    </source>
</evidence>
<dbReference type="NCBIfam" id="NF007063">
    <property type="entry name" value="PRK09508.1"/>
    <property type="match status" value="1"/>
</dbReference>
<dbReference type="PANTHER" id="PTHR30118:SF6">
    <property type="entry name" value="HTH-TYPE TRANSCRIPTIONAL REGULATOR LEUO"/>
    <property type="match status" value="1"/>
</dbReference>